<evidence type="ECO:0000313" key="2">
    <source>
        <dbReference type="Proteomes" id="UP000554726"/>
    </source>
</evidence>
<evidence type="ECO:0000313" key="1">
    <source>
        <dbReference type="EMBL" id="MBB4591841.1"/>
    </source>
</evidence>
<dbReference type="Proteomes" id="UP000554726">
    <property type="component" value="Unassembled WGS sequence"/>
</dbReference>
<dbReference type="EMBL" id="JACHNS010000001">
    <property type="protein sequence ID" value="MBB4591841.1"/>
    <property type="molecule type" value="Genomic_DNA"/>
</dbReference>
<name>A0ABR6JHL9_9XANT</name>
<accession>A0ABR6JHL9</accession>
<protein>
    <submittedName>
        <fullName evidence="1">Uncharacterized protein</fullName>
    </submittedName>
</protein>
<reference evidence="1 2" key="1">
    <citation type="submission" date="2020-08" db="EMBL/GenBank/DDBJ databases">
        <title>Studying the diversity of plant-associated saprophytic bacteria and their role in host health and plant-pathogen interactions.</title>
        <authorList>
            <person name="Potnis N."/>
        </authorList>
    </citation>
    <scope>NUCLEOTIDE SEQUENCE [LARGE SCALE GENOMIC DNA]</scope>
    <source>
        <strain evidence="1 2">F16</strain>
    </source>
</reference>
<dbReference type="RefSeq" id="WP_184438661.1">
    <property type="nucleotide sequence ID" value="NZ_JACHNS010000001.1"/>
</dbReference>
<dbReference type="Pfam" id="PF24751">
    <property type="entry name" value="DUF7696"/>
    <property type="match status" value="1"/>
</dbReference>
<gene>
    <name evidence="1" type="ORF">FHR60_000464</name>
</gene>
<sequence>MIGKETEADRCQWEARHWLQQGHTSAKSVNLLQQEVIAAKRGAQATQGLRDGMRQQWKVRRQWKQENVR</sequence>
<proteinExistence type="predicted"/>
<organism evidence="1 2">
    <name type="scientific">Xanthomonas cannabis</name>
    <dbReference type="NCBI Taxonomy" id="1885674"/>
    <lineage>
        <taxon>Bacteria</taxon>
        <taxon>Pseudomonadati</taxon>
        <taxon>Pseudomonadota</taxon>
        <taxon>Gammaproteobacteria</taxon>
        <taxon>Lysobacterales</taxon>
        <taxon>Lysobacteraceae</taxon>
        <taxon>Xanthomonas</taxon>
    </lineage>
</organism>
<dbReference type="InterPro" id="IPR056113">
    <property type="entry name" value="DUF7696"/>
</dbReference>
<keyword evidence="2" id="KW-1185">Reference proteome</keyword>
<comment type="caution">
    <text evidence="1">The sequence shown here is derived from an EMBL/GenBank/DDBJ whole genome shotgun (WGS) entry which is preliminary data.</text>
</comment>